<feature type="compositionally biased region" description="Low complexity" evidence="1">
    <location>
        <begin position="51"/>
        <end position="61"/>
    </location>
</feature>
<protein>
    <submittedName>
        <fullName evidence="3">UBX domain-containing protein 6-like protein</fullName>
    </submittedName>
</protein>
<dbReference type="Gene3D" id="1.20.58.2190">
    <property type="match status" value="1"/>
</dbReference>
<dbReference type="InterPro" id="IPR036339">
    <property type="entry name" value="PUB-like_dom_sf"/>
</dbReference>
<dbReference type="EMBL" id="NCKV01009740">
    <property type="protein sequence ID" value="RWS22131.1"/>
    <property type="molecule type" value="Genomic_DNA"/>
</dbReference>
<dbReference type="AlphaFoldDB" id="A0A443S3T1"/>
<dbReference type="Proteomes" id="UP000288716">
    <property type="component" value="Unassembled WGS sequence"/>
</dbReference>
<sequence length="235" mass="26521">MEKLTDFFKKKKLQAKFKTAGPGHKLSESRSSQPQPQPPQQKHVPREQKTSSASSAAGAAALKRFEQPSRQTNKALGLVMEEEKKRILAEMKAKEEAQALKEQTQEVAPVIVKKYVCPILGINEGYPLTELKEMIEEGIRASYEDDTLLMSALLIKNCNDDNATQICVRTLELVLDNLRTDDEMQLEKFKKLKKAKIQSKILDVKGGREFLNAVGFIVDDSDEWCTLHCENSEIK</sequence>
<dbReference type="STRING" id="299467.A0A443S3T1"/>
<accession>A0A443S3T1</accession>
<proteinExistence type="predicted"/>
<evidence type="ECO:0000313" key="3">
    <source>
        <dbReference type="EMBL" id="RWS22131.1"/>
    </source>
</evidence>
<keyword evidence="4" id="KW-1185">Reference proteome</keyword>
<dbReference type="SUPFAM" id="SSF143503">
    <property type="entry name" value="PUG domain-like"/>
    <property type="match status" value="1"/>
</dbReference>
<name>A0A443S3T1_9ACAR</name>
<reference evidence="3 4" key="1">
    <citation type="journal article" date="2018" name="Gigascience">
        <title>Genomes of trombidid mites reveal novel predicted allergens and laterally-transferred genes associated with secondary metabolism.</title>
        <authorList>
            <person name="Dong X."/>
            <person name="Chaisiri K."/>
            <person name="Xia D."/>
            <person name="Armstrong S.D."/>
            <person name="Fang Y."/>
            <person name="Donnelly M.J."/>
            <person name="Kadowaki T."/>
            <person name="McGarry J.W."/>
            <person name="Darby A.C."/>
            <person name="Makepeace B.L."/>
        </authorList>
    </citation>
    <scope>NUCLEOTIDE SEQUENCE [LARGE SCALE GENOMIC DNA]</scope>
    <source>
        <strain evidence="3">UoL-UT</strain>
    </source>
</reference>
<dbReference type="PANTHER" id="PTHR23153">
    <property type="entry name" value="UBX-RELATED"/>
    <property type="match status" value="1"/>
</dbReference>
<evidence type="ECO:0000256" key="1">
    <source>
        <dbReference type="SAM" id="MobiDB-lite"/>
    </source>
</evidence>
<feature type="region of interest" description="Disordered" evidence="1">
    <location>
        <begin position="15"/>
        <end position="66"/>
    </location>
</feature>
<feature type="non-terminal residue" evidence="3">
    <location>
        <position position="235"/>
    </location>
</feature>
<dbReference type="VEuPathDB" id="VectorBase:LDEU009909"/>
<comment type="caution">
    <text evidence="3">The sequence shown here is derived from an EMBL/GenBank/DDBJ whole genome shotgun (WGS) entry which is preliminary data.</text>
</comment>
<dbReference type="OrthoDB" id="49605at2759"/>
<organism evidence="3 4">
    <name type="scientific">Leptotrombidium deliense</name>
    <dbReference type="NCBI Taxonomy" id="299467"/>
    <lineage>
        <taxon>Eukaryota</taxon>
        <taxon>Metazoa</taxon>
        <taxon>Ecdysozoa</taxon>
        <taxon>Arthropoda</taxon>
        <taxon>Chelicerata</taxon>
        <taxon>Arachnida</taxon>
        <taxon>Acari</taxon>
        <taxon>Acariformes</taxon>
        <taxon>Trombidiformes</taxon>
        <taxon>Prostigmata</taxon>
        <taxon>Anystina</taxon>
        <taxon>Parasitengona</taxon>
        <taxon>Trombiculoidea</taxon>
        <taxon>Trombiculidae</taxon>
        <taxon>Leptotrombidium</taxon>
    </lineage>
</organism>
<gene>
    <name evidence="3" type="ORF">B4U80_11701</name>
</gene>
<dbReference type="GO" id="GO:0005737">
    <property type="term" value="C:cytoplasm"/>
    <property type="evidence" value="ECO:0007669"/>
    <property type="project" value="TreeGrafter"/>
</dbReference>
<dbReference type="InterPro" id="IPR018997">
    <property type="entry name" value="PUB_domain"/>
</dbReference>
<dbReference type="Pfam" id="PF09409">
    <property type="entry name" value="PUB"/>
    <property type="match status" value="1"/>
</dbReference>
<feature type="domain" description="PUB" evidence="2">
    <location>
        <begin position="162"/>
        <end position="228"/>
    </location>
</feature>
<dbReference type="PANTHER" id="PTHR23153:SF38">
    <property type="entry name" value="UBX DOMAIN-CONTAINING PROTEIN 6"/>
    <property type="match status" value="1"/>
</dbReference>
<evidence type="ECO:0000259" key="2">
    <source>
        <dbReference type="Pfam" id="PF09409"/>
    </source>
</evidence>
<evidence type="ECO:0000313" key="4">
    <source>
        <dbReference type="Proteomes" id="UP000288716"/>
    </source>
</evidence>